<evidence type="ECO:0000313" key="2">
    <source>
        <dbReference type="Proteomes" id="UP000265520"/>
    </source>
</evidence>
<dbReference type="AlphaFoldDB" id="A0A392V1P6"/>
<organism evidence="1 2">
    <name type="scientific">Trifolium medium</name>
    <dbReference type="NCBI Taxonomy" id="97028"/>
    <lineage>
        <taxon>Eukaryota</taxon>
        <taxon>Viridiplantae</taxon>
        <taxon>Streptophyta</taxon>
        <taxon>Embryophyta</taxon>
        <taxon>Tracheophyta</taxon>
        <taxon>Spermatophyta</taxon>
        <taxon>Magnoliopsida</taxon>
        <taxon>eudicotyledons</taxon>
        <taxon>Gunneridae</taxon>
        <taxon>Pentapetalae</taxon>
        <taxon>rosids</taxon>
        <taxon>fabids</taxon>
        <taxon>Fabales</taxon>
        <taxon>Fabaceae</taxon>
        <taxon>Papilionoideae</taxon>
        <taxon>50 kb inversion clade</taxon>
        <taxon>NPAAA clade</taxon>
        <taxon>Hologalegina</taxon>
        <taxon>IRL clade</taxon>
        <taxon>Trifolieae</taxon>
        <taxon>Trifolium</taxon>
    </lineage>
</organism>
<dbReference type="EMBL" id="LXQA011037123">
    <property type="protein sequence ID" value="MCI82176.1"/>
    <property type="molecule type" value="Genomic_DNA"/>
</dbReference>
<accession>A0A392V1P6</accession>
<reference evidence="1 2" key="1">
    <citation type="journal article" date="2018" name="Front. Plant Sci.">
        <title>Red Clover (Trifolium pratense) and Zigzag Clover (T. medium) - A Picture of Genomic Similarities and Differences.</title>
        <authorList>
            <person name="Dluhosova J."/>
            <person name="Istvanek J."/>
            <person name="Nedelnik J."/>
            <person name="Repkova J."/>
        </authorList>
    </citation>
    <scope>NUCLEOTIDE SEQUENCE [LARGE SCALE GENOMIC DNA]</scope>
    <source>
        <strain evidence="2">cv. 10/8</strain>
        <tissue evidence="1">Leaf</tissue>
    </source>
</reference>
<protein>
    <submittedName>
        <fullName evidence="1">Uncharacterized protein</fullName>
    </submittedName>
</protein>
<evidence type="ECO:0000313" key="1">
    <source>
        <dbReference type="EMBL" id="MCI82176.1"/>
    </source>
</evidence>
<keyword evidence="2" id="KW-1185">Reference proteome</keyword>
<proteinExistence type="predicted"/>
<sequence length="17" mass="1891">MSRKQMIADLKVVSTAL</sequence>
<comment type="caution">
    <text evidence="1">The sequence shown here is derived from an EMBL/GenBank/DDBJ whole genome shotgun (WGS) entry which is preliminary data.</text>
</comment>
<name>A0A392V1P6_9FABA</name>
<feature type="non-terminal residue" evidence="1">
    <location>
        <position position="17"/>
    </location>
</feature>
<dbReference type="Proteomes" id="UP000265520">
    <property type="component" value="Unassembled WGS sequence"/>
</dbReference>